<keyword evidence="1" id="KW-0812">Transmembrane</keyword>
<dbReference type="Pfam" id="PF08977">
    <property type="entry name" value="BOFC_N"/>
    <property type="match status" value="1"/>
</dbReference>
<dbReference type="Gene3D" id="3.30.70.1740">
    <property type="entry name" value="Bypass-of-forespore C, C-terminal domain"/>
    <property type="match status" value="1"/>
</dbReference>
<feature type="transmembrane region" description="Helical" evidence="1">
    <location>
        <begin position="12"/>
        <end position="30"/>
    </location>
</feature>
<dbReference type="Gene3D" id="3.10.20.420">
    <property type="entry name" value="Bypass-of-forespore C, N-terminal domain"/>
    <property type="match status" value="1"/>
</dbReference>
<feature type="domain" description="Bypass-of-forespore C N-terminal" evidence="3">
    <location>
        <begin position="52"/>
        <end position="101"/>
    </location>
</feature>
<evidence type="ECO:0000313" key="5">
    <source>
        <dbReference type="Proteomes" id="UP001341820"/>
    </source>
</evidence>
<evidence type="ECO:0000256" key="1">
    <source>
        <dbReference type="SAM" id="Phobius"/>
    </source>
</evidence>
<dbReference type="InterPro" id="IPR038118">
    <property type="entry name" value="BOFC_N_sf"/>
</dbReference>
<sequence>MYKKIIHKHWIPFVLGAFSVILFYSTLIIWNENEPTEISRPDAVSEQADNEVELLFETVFADGISQEETRKEAIYSLQDFWYEYSNWQVVDQKKGFVHFKQELLDLSPEVKQNGYLGLSDDNRLILYTGQPEAKKIIQTYDQLERYPLTPSVQLALAEGMKVSTVAELVAIVGQDAQ</sequence>
<accession>A0ABU6NR44</accession>
<dbReference type="Pfam" id="PF08955">
    <property type="entry name" value="BofC_C"/>
    <property type="match status" value="1"/>
</dbReference>
<gene>
    <name evidence="4" type="ORF">P5F74_18130</name>
</gene>
<reference evidence="4 5" key="1">
    <citation type="submission" date="2023-03" db="EMBL/GenBank/DDBJ databases">
        <title>Bacillus Genome Sequencing.</title>
        <authorList>
            <person name="Dunlap C."/>
        </authorList>
    </citation>
    <scope>NUCLEOTIDE SEQUENCE [LARGE SCALE GENOMIC DNA]</scope>
    <source>
        <strain evidence="4 5">B-4107</strain>
    </source>
</reference>
<feature type="domain" description="Bypass of forespore C C-terminal" evidence="2">
    <location>
        <begin position="105"/>
        <end position="172"/>
    </location>
</feature>
<name>A0ABU6NR44_9BACI</name>
<dbReference type="InterPro" id="IPR015071">
    <property type="entry name" value="BOFC_N"/>
</dbReference>
<keyword evidence="1" id="KW-0472">Membrane</keyword>
<dbReference type="EMBL" id="JAROAS010000050">
    <property type="protein sequence ID" value="MED4130054.1"/>
    <property type="molecule type" value="Genomic_DNA"/>
</dbReference>
<comment type="caution">
    <text evidence="4">The sequence shown here is derived from an EMBL/GenBank/DDBJ whole genome shotgun (WGS) entry which is preliminary data.</text>
</comment>
<keyword evidence="5" id="KW-1185">Reference proteome</keyword>
<dbReference type="InterPro" id="IPR015050">
    <property type="entry name" value="BofC_C"/>
</dbReference>
<organism evidence="4 5">
    <name type="scientific">Shouchella miscanthi</name>
    <dbReference type="NCBI Taxonomy" id="2598861"/>
    <lineage>
        <taxon>Bacteria</taxon>
        <taxon>Bacillati</taxon>
        <taxon>Bacillota</taxon>
        <taxon>Bacilli</taxon>
        <taxon>Bacillales</taxon>
        <taxon>Bacillaceae</taxon>
        <taxon>Shouchella</taxon>
    </lineage>
</organism>
<dbReference type="RefSeq" id="WP_328238686.1">
    <property type="nucleotide sequence ID" value="NZ_JAROAS010000050.1"/>
</dbReference>
<proteinExistence type="predicted"/>
<dbReference type="InterPro" id="IPR038117">
    <property type="entry name" value="BofC_C_sf"/>
</dbReference>
<evidence type="ECO:0000259" key="3">
    <source>
        <dbReference type="Pfam" id="PF08977"/>
    </source>
</evidence>
<evidence type="ECO:0000259" key="2">
    <source>
        <dbReference type="Pfam" id="PF08955"/>
    </source>
</evidence>
<protein>
    <submittedName>
        <fullName evidence="4">BofC C-terminal domain-containing protein</fullName>
    </submittedName>
</protein>
<dbReference type="Proteomes" id="UP001341820">
    <property type="component" value="Unassembled WGS sequence"/>
</dbReference>
<keyword evidence="1" id="KW-1133">Transmembrane helix</keyword>
<evidence type="ECO:0000313" key="4">
    <source>
        <dbReference type="EMBL" id="MED4130054.1"/>
    </source>
</evidence>